<evidence type="ECO:0000313" key="2">
    <source>
        <dbReference type="Proteomes" id="UP001307889"/>
    </source>
</evidence>
<keyword evidence="2" id="KW-1185">Reference proteome</keyword>
<name>A0ABN7ACN1_9HEMI</name>
<sequence length="92" mass="10179">MVNIYLFPSNISPLGSDSPTSPDDPCPAVSSRPVVILFPIVIQSRRMRGGRNAHILCVRVRVRRVGPFVPQYRLLGRSIVAARGRESRPTPT</sequence>
<accession>A0ABN7ACN1</accession>
<reference evidence="1 2" key="1">
    <citation type="submission" date="2023-09" db="EMBL/GenBank/DDBJ databases">
        <title>Nesidiocoris tenuis whole genome shotgun sequence.</title>
        <authorList>
            <person name="Shibata T."/>
            <person name="Shimoda M."/>
            <person name="Kobayashi T."/>
            <person name="Uehara T."/>
        </authorList>
    </citation>
    <scope>NUCLEOTIDE SEQUENCE [LARGE SCALE GENOMIC DNA]</scope>
    <source>
        <strain evidence="1 2">Japan</strain>
    </source>
</reference>
<dbReference type="EMBL" id="AP028909">
    <property type="protein sequence ID" value="BES89104.1"/>
    <property type="molecule type" value="Genomic_DNA"/>
</dbReference>
<proteinExistence type="predicted"/>
<organism evidence="1 2">
    <name type="scientific">Nesidiocoris tenuis</name>
    <dbReference type="NCBI Taxonomy" id="355587"/>
    <lineage>
        <taxon>Eukaryota</taxon>
        <taxon>Metazoa</taxon>
        <taxon>Ecdysozoa</taxon>
        <taxon>Arthropoda</taxon>
        <taxon>Hexapoda</taxon>
        <taxon>Insecta</taxon>
        <taxon>Pterygota</taxon>
        <taxon>Neoptera</taxon>
        <taxon>Paraneoptera</taxon>
        <taxon>Hemiptera</taxon>
        <taxon>Heteroptera</taxon>
        <taxon>Panheteroptera</taxon>
        <taxon>Cimicomorpha</taxon>
        <taxon>Miridae</taxon>
        <taxon>Dicyphina</taxon>
        <taxon>Nesidiocoris</taxon>
    </lineage>
</organism>
<dbReference type="Proteomes" id="UP001307889">
    <property type="component" value="Chromosome 1"/>
</dbReference>
<protein>
    <submittedName>
        <fullName evidence="1">Uncharacterized protein</fullName>
    </submittedName>
</protein>
<gene>
    <name evidence="1" type="ORF">NTJ_01911</name>
</gene>
<evidence type="ECO:0000313" key="1">
    <source>
        <dbReference type="EMBL" id="BES89104.1"/>
    </source>
</evidence>